<gene>
    <name evidence="2" type="ORF">QO011_002589</name>
</gene>
<feature type="transmembrane region" description="Helical" evidence="1">
    <location>
        <begin position="293"/>
        <end position="313"/>
    </location>
</feature>
<keyword evidence="1" id="KW-0472">Membrane</keyword>
<evidence type="ECO:0000313" key="3">
    <source>
        <dbReference type="Proteomes" id="UP001242480"/>
    </source>
</evidence>
<dbReference type="RefSeq" id="WP_307272411.1">
    <property type="nucleotide sequence ID" value="NZ_JAUSVX010000004.1"/>
</dbReference>
<evidence type="ECO:0000256" key="1">
    <source>
        <dbReference type="SAM" id="Phobius"/>
    </source>
</evidence>
<accession>A0ABU0J826</accession>
<keyword evidence="3" id="KW-1185">Reference proteome</keyword>
<evidence type="ECO:0000313" key="2">
    <source>
        <dbReference type="EMBL" id="MDQ0469573.1"/>
    </source>
</evidence>
<comment type="caution">
    <text evidence="2">The sequence shown here is derived from an EMBL/GenBank/DDBJ whole genome shotgun (WGS) entry which is preliminary data.</text>
</comment>
<protein>
    <submittedName>
        <fullName evidence="2">Membrane-anchored protein</fullName>
    </submittedName>
</protein>
<proteinExistence type="predicted"/>
<dbReference type="Proteomes" id="UP001242480">
    <property type="component" value="Unassembled WGS sequence"/>
</dbReference>
<reference evidence="2 3" key="1">
    <citation type="submission" date="2023-07" db="EMBL/GenBank/DDBJ databases">
        <title>Genomic Encyclopedia of Type Strains, Phase IV (KMG-IV): sequencing the most valuable type-strain genomes for metagenomic binning, comparative biology and taxonomic classification.</title>
        <authorList>
            <person name="Goeker M."/>
        </authorList>
    </citation>
    <scope>NUCLEOTIDE SEQUENCE [LARGE SCALE GENOMIC DNA]</scope>
    <source>
        <strain evidence="2 3">DSM 19619</strain>
    </source>
</reference>
<keyword evidence="1" id="KW-1133">Transmembrane helix</keyword>
<keyword evidence="1" id="KW-0812">Transmembrane</keyword>
<name>A0ABU0J826_9HYPH</name>
<dbReference type="Pfam" id="PF09935">
    <property type="entry name" value="DUF2167"/>
    <property type="match status" value="1"/>
</dbReference>
<sequence>MASLRLSPAAIAPSFLQLTLRQARVRTGASTMHGDGAMRFVSVLALAAAAWPAIAPAATAQENAIEQVERLPWLSPPANGQIAGVASISLSGDLRFLGPGDSKTFLQLEGNPPRENQHTLAPKSLHWFAVFDYDRSGYVRDDETIDPDALLATLKQQNEAGKAERRSLKLEVLTLEGWAVPPHYDAATRRLEWGTRLRGETGDTVANYTVRLLGREGVVEVILVSDMEELDENVRSFKGSLAGFSFNAGQKYEEFRAGDRTAEYGLAALIIGGAAAAAAKSGGFAALKGLGKLLGVAVLGGVAALFAFLKSLFRRRGPNA</sequence>
<organism evidence="2 3">
    <name type="scientific">Labrys wisconsinensis</name>
    <dbReference type="NCBI Taxonomy" id="425677"/>
    <lineage>
        <taxon>Bacteria</taxon>
        <taxon>Pseudomonadati</taxon>
        <taxon>Pseudomonadota</taxon>
        <taxon>Alphaproteobacteria</taxon>
        <taxon>Hyphomicrobiales</taxon>
        <taxon>Xanthobacteraceae</taxon>
        <taxon>Labrys</taxon>
    </lineage>
</organism>
<dbReference type="EMBL" id="JAUSVX010000004">
    <property type="protein sequence ID" value="MDQ0469573.1"/>
    <property type="molecule type" value="Genomic_DNA"/>
</dbReference>
<dbReference type="InterPro" id="IPR018682">
    <property type="entry name" value="DUF2167_membr"/>
</dbReference>